<evidence type="ECO:0000313" key="5">
    <source>
        <dbReference type="Proteomes" id="UP000054937"/>
    </source>
</evidence>
<dbReference type="Proteomes" id="UP000054937">
    <property type="component" value="Unassembled WGS sequence"/>
</dbReference>
<dbReference type="Gene3D" id="1.10.418.10">
    <property type="entry name" value="Calponin-like domain"/>
    <property type="match status" value="2"/>
</dbReference>
<gene>
    <name evidence="4" type="ORF">PPERSA_07261</name>
</gene>
<reference evidence="4 5" key="1">
    <citation type="journal article" date="2015" name="Sci. Rep.">
        <title>Genome of the facultative scuticociliatosis pathogen Pseudocohnilembus persalinus provides insight into its virulence through horizontal gene transfer.</title>
        <authorList>
            <person name="Xiong J."/>
            <person name="Wang G."/>
            <person name="Cheng J."/>
            <person name="Tian M."/>
            <person name="Pan X."/>
            <person name="Warren A."/>
            <person name="Jiang C."/>
            <person name="Yuan D."/>
            <person name="Miao W."/>
        </authorList>
    </citation>
    <scope>NUCLEOTIDE SEQUENCE [LARGE SCALE GENOMIC DNA]</scope>
    <source>
        <strain evidence="4">36N120E</strain>
    </source>
</reference>
<dbReference type="InterPro" id="IPR001715">
    <property type="entry name" value="CH_dom"/>
</dbReference>
<accession>A0A0V0QD57</accession>
<evidence type="ECO:0000313" key="4">
    <source>
        <dbReference type="EMBL" id="KRX00064.1"/>
    </source>
</evidence>
<dbReference type="InterPro" id="IPR036872">
    <property type="entry name" value="CH_dom_sf"/>
</dbReference>
<dbReference type="InParanoid" id="A0A0V0QD57"/>
<feature type="coiled-coil region" evidence="1">
    <location>
        <begin position="30"/>
        <end position="57"/>
    </location>
</feature>
<protein>
    <submittedName>
        <fullName evidence="4">Calponin homology domain</fullName>
    </submittedName>
</protein>
<feature type="coiled-coil region" evidence="1">
    <location>
        <begin position="95"/>
        <end position="129"/>
    </location>
</feature>
<feature type="domain" description="Calponin-homology (CH)" evidence="3">
    <location>
        <begin position="884"/>
        <end position="995"/>
    </location>
</feature>
<feature type="compositionally biased region" description="Low complexity" evidence="2">
    <location>
        <begin position="599"/>
        <end position="626"/>
    </location>
</feature>
<feature type="region of interest" description="Disordered" evidence="2">
    <location>
        <begin position="599"/>
        <end position="657"/>
    </location>
</feature>
<evidence type="ECO:0000256" key="1">
    <source>
        <dbReference type="SAM" id="Coils"/>
    </source>
</evidence>
<dbReference type="AlphaFoldDB" id="A0A0V0QD57"/>
<evidence type="ECO:0000256" key="2">
    <source>
        <dbReference type="SAM" id="MobiDB-lite"/>
    </source>
</evidence>
<feature type="compositionally biased region" description="Low complexity" evidence="2">
    <location>
        <begin position="639"/>
        <end position="653"/>
    </location>
</feature>
<feature type="domain" description="Calponin-homology (CH)" evidence="3">
    <location>
        <begin position="447"/>
        <end position="559"/>
    </location>
</feature>
<keyword evidence="1" id="KW-0175">Coiled coil</keyword>
<organism evidence="4 5">
    <name type="scientific">Pseudocohnilembus persalinus</name>
    <name type="common">Ciliate</name>
    <dbReference type="NCBI Taxonomy" id="266149"/>
    <lineage>
        <taxon>Eukaryota</taxon>
        <taxon>Sar</taxon>
        <taxon>Alveolata</taxon>
        <taxon>Ciliophora</taxon>
        <taxon>Intramacronucleata</taxon>
        <taxon>Oligohymenophorea</taxon>
        <taxon>Scuticociliatia</taxon>
        <taxon>Philasterida</taxon>
        <taxon>Pseudocohnilembidae</taxon>
        <taxon>Pseudocohnilembus</taxon>
    </lineage>
</organism>
<dbReference type="PROSITE" id="PS50021">
    <property type="entry name" value="CH"/>
    <property type="match status" value="2"/>
</dbReference>
<evidence type="ECO:0000259" key="3">
    <source>
        <dbReference type="PROSITE" id="PS50021"/>
    </source>
</evidence>
<dbReference type="EMBL" id="LDAU01000196">
    <property type="protein sequence ID" value="KRX00064.1"/>
    <property type="molecule type" value="Genomic_DNA"/>
</dbReference>
<proteinExistence type="predicted"/>
<comment type="caution">
    <text evidence="4">The sequence shown here is derived from an EMBL/GenBank/DDBJ whole genome shotgun (WGS) entry which is preliminary data.</text>
</comment>
<keyword evidence="5" id="KW-1185">Reference proteome</keyword>
<sequence>MYQTQPQPQPQEKLTASKLFFNSNHADSIIQNEFKKIKEQQKQNQKLQEEQNTFRQSLNQQTYHTSLNEQTPIHLVSNQSIYSNGLNQINSAFKKSQLQEEIVSIQRTIEQEKKDLKRHNSSQKFLKQQMPVFQFQYKAKLSPQNKNKKNLTQKSNLASNFLYSDIQQNGQNGQNNLNKKNNDLSQNYNQNSIQNSPADLNYEQIINPNIKIQEKYFSSQKPTQIQNNQDSKVSEYAFCEQSQNNFDQINSNQIELIVNWLYNLGIIKDRSTQFIQNLSNLSKNGVFIIDLLNRANLGVFKDPTRNGIFLIQLAEKLNQQIQTFFPNPQNLEECKFNIISAFEQLELPQTFDYEQYALGIMSGKPRFLTQAIYHLIENQSLNQNKVNQQYSQSQSQSQFQTDNFQNQSQNSSNFQQKSFSKHSLSQMILPQYQQSIRILPYTEQQLENLKQNTINWLQQEFQINYLDQPIQNFQQLLPFFRNGLLFFTIFSQILLKNITPVHINPLKNSQQIANINKILDQVRKNQNFGQKFLWSQEQIAQGNDQIILGLIEDLRRFQDNLPPRQQPDYFKEGPYLGIEQYLANKNQNQNHNSINQNQNLSQQKNDNQSHFSGKQNNQYQQVNSNQDKLKSSIKNFRPSSSNFNYNNNSSNQSKHQNDINKNILQKSQKIKNYVREIQDSADLNKSRKIDNLNQTKSQFYNIREQQQSRQNSIQLRQSEKNFLNNYNDNQNNSYNFNENNTQFNNINNNPFNNQNQSQSQRIPNSQLIRNQSFSGHFQNHSPSQQKQNIYENYNNNLNQNSKQKQRQSMNPFFISQNQYQFSQTQNPQNQYSNNQNFSKNNQISTKKPKNGILKNFSTIKKNNNSFHSQNNSFYEEINENSNLNQLINKIIDWLSDHGFAEFALQLDFYQPVIEELQDGIFLSKLVEQLEMKNIDGIIQKPTTKASCIVNIRKIFEILKKNKKMDPQLLSQPEKLLQADNTYILNLLNNIRKAYDSNYGQSFKSLNQTGISNINSSFNNTYLKNKSTQLQSPKKKTIYQVLNRGLKSQLQEND</sequence>
<name>A0A0V0QD57_PSEPJ</name>
<feature type="region of interest" description="Disordered" evidence="2">
    <location>
        <begin position="168"/>
        <end position="193"/>
    </location>
</feature>
<dbReference type="SUPFAM" id="SSF47576">
    <property type="entry name" value="Calponin-homology domain, CH-domain"/>
    <property type="match status" value="2"/>
</dbReference>
<dbReference type="OrthoDB" id="297227at2759"/>